<feature type="signal peptide" evidence="2">
    <location>
        <begin position="1"/>
        <end position="23"/>
    </location>
</feature>
<gene>
    <name evidence="3" type="ORF">D3272_18285</name>
</gene>
<reference evidence="3 4" key="1">
    <citation type="submission" date="2018-09" db="EMBL/GenBank/DDBJ databases">
        <authorList>
            <person name="Grouzdev D.S."/>
            <person name="Krutkina M.S."/>
        </authorList>
    </citation>
    <scope>NUCLEOTIDE SEQUENCE [LARGE SCALE GENOMIC DNA]</scope>
    <source>
        <strain evidence="3 4">RmlP001</strain>
    </source>
</reference>
<dbReference type="RefSeq" id="WP_129220658.1">
    <property type="nucleotide sequence ID" value="NZ_QYBC01000016.1"/>
</dbReference>
<sequence length="120" mass="12151">MRVMKPVLVSMLCGFALASTALAQSTVPRPAPAHRAPVQAVPAAPTPDDQDPPLQSDSGGAGFLPGAQFQRKLEGGPGLVCRATNALRDQQCTASCRVGETADCVDADGSGTPTCGCTKG</sequence>
<evidence type="ECO:0000313" key="4">
    <source>
        <dbReference type="Proteomes" id="UP000289411"/>
    </source>
</evidence>
<protein>
    <submittedName>
        <fullName evidence="3">Uncharacterized protein</fullName>
    </submittedName>
</protein>
<dbReference type="Proteomes" id="UP000289411">
    <property type="component" value="Unassembled WGS sequence"/>
</dbReference>
<comment type="caution">
    <text evidence="3">The sequence shown here is derived from an EMBL/GenBank/DDBJ whole genome shotgun (WGS) entry which is preliminary data.</text>
</comment>
<evidence type="ECO:0000256" key="2">
    <source>
        <dbReference type="SAM" id="SignalP"/>
    </source>
</evidence>
<feature type="region of interest" description="Disordered" evidence="1">
    <location>
        <begin position="24"/>
        <end position="69"/>
    </location>
</feature>
<name>A0A4Q2RAQ7_9HYPH</name>
<feature type="compositionally biased region" description="Low complexity" evidence="1">
    <location>
        <begin position="33"/>
        <end position="47"/>
    </location>
</feature>
<evidence type="ECO:0000313" key="3">
    <source>
        <dbReference type="EMBL" id="RYB03023.1"/>
    </source>
</evidence>
<accession>A0A4Q2RAQ7</accession>
<dbReference type="AlphaFoldDB" id="A0A4Q2RAQ7"/>
<organism evidence="3 4">
    <name type="scientific">Lichenibacterium ramalinae</name>
    <dbReference type="NCBI Taxonomy" id="2316527"/>
    <lineage>
        <taxon>Bacteria</taxon>
        <taxon>Pseudomonadati</taxon>
        <taxon>Pseudomonadota</taxon>
        <taxon>Alphaproteobacteria</taxon>
        <taxon>Hyphomicrobiales</taxon>
        <taxon>Lichenihabitantaceae</taxon>
        <taxon>Lichenibacterium</taxon>
    </lineage>
</organism>
<keyword evidence="4" id="KW-1185">Reference proteome</keyword>
<dbReference type="EMBL" id="QYBC01000016">
    <property type="protein sequence ID" value="RYB03023.1"/>
    <property type="molecule type" value="Genomic_DNA"/>
</dbReference>
<reference evidence="3 4" key="2">
    <citation type="submission" date="2019-02" db="EMBL/GenBank/DDBJ databases">
        <title>'Lichenibacterium ramalinii' gen. nov. sp. nov., 'Lichenibacterium minor' gen. nov. sp. nov.</title>
        <authorList>
            <person name="Pankratov T."/>
        </authorList>
    </citation>
    <scope>NUCLEOTIDE SEQUENCE [LARGE SCALE GENOMIC DNA]</scope>
    <source>
        <strain evidence="3 4">RmlP001</strain>
    </source>
</reference>
<evidence type="ECO:0000256" key="1">
    <source>
        <dbReference type="SAM" id="MobiDB-lite"/>
    </source>
</evidence>
<keyword evidence="2" id="KW-0732">Signal</keyword>
<feature type="chain" id="PRO_5020658896" evidence="2">
    <location>
        <begin position="24"/>
        <end position="120"/>
    </location>
</feature>
<proteinExistence type="predicted"/>
<dbReference type="OrthoDB" id="9913057at2"/>